<accession>A0A9P6ZM20</accession>
<keyword evidence="7" id="KW-1185">Reference proteome</keyword>
<dbReference type="Proteomes" id="UP000714275">
    <property type="component" value="Unassembled WGS sequence"/>
</dbReference>
<keyword evidence="5" id="KW-0456">Lyase</keyword>
<dbReference type="SUPFAM" id="SSF51569">
    <property type="entry name" value="Aldolase"/>
    <property type="match status" value="1"/>
</dbReference>
<dbReference type="EC" id="4.1.2.13" evidence="3"/>
<organism evidence="6 7">
    <name type="scientific">Suillus placidus</name>
    <dbReference type="NCBI Taxonomy" id="48579"/>
    <lineage>
        <taxon>Eukaryota</taxon>
        <taxon>Fungi</taxon>
        <taxon>Dikarya</taxon>
        <taxon>Basidiomycota</taxon>
        <taxon>Agaricomycotina</taxon>
        <taxon>Agaricomycetes</taxon>
        <taxon>Agaricomycetidae</taxon>
        <taxon>Boletales</taxon>
        <taxon>Suillineae</taxon>
        <taxon>Suillaceae</taxon>
        <taxon>Suillus</taxon>
    </lineage>
</organism>
<dbReference type="InterPro" id="IPR000741">
    <property type="entry name" value="FBA_I"/>
</dbReference>
<evidence type="ECO:0000256" key="4">
    <source>
        <dbReference type="ARBA" id="ARBA00023152"/>
    </source>
</evidence>
<gene>
    <name evidence="6" type="ORF">EV702DRAFT_1248891</name>
</gene>
<evidence type="ECO:0000256" key="1">
    <source>
        <dbReference type="ARBA" id="ARBA00004714"/>
    </source>
</evidence>
<dbReference type="AlphaFoldDB" id="A0A9P6ZM20"/>
<dbReference type="Pfam" id="PF00274">
    <property type="entry name" value="Glycolytic"/>
    <property type="match status" value="1"/>
</dbReference>
<evidence type="ECO:0000313" key="7">
    <source>
        <dbReference type="Proteomes" id="UP000714275"/>
    </source>
</evidence>
<proteinExistence type="inferred from homology"/>
<dbReference type="PANTHER" id="PTHR11627">
    <property type="entry name" value="FRUCTOSE-BISPHOSPHATE ALDOLASE"/>
    <property type="match status" value="1"/>
</dbReference>
<dbReference type="Gene3D" id="3.20.20.70">
    <property type="entry name" value="Aldolase class I"/>
    <property type="match status" value="1"/>
</dbReference>
<evidence type="ECO:0000313" key="6">
    <source>
        <dbReference type="EMBL" id="KAG1770886.1"/>
    </source>
</evidence>
<reference evidence="6" key="1">
    <citation type="journal article" date="2020" name="New Phytol.">
        <title>Comparative genomics reveals dynamic genome evolution in host specialist ectomycorrhizal fungi.</title>
        <authorList>
            <person name="Lofgren L.A."/>
            <person name="Nguyen N.H."/>
            <person name="Vilgalys R."/>
            <person name="Ruytinx J."/>
            <person name="Liao H.L."/>
            <person name="Branco S."/>
            <person name="Kuo A."/>
            <person name="LaButti K."/>
            <person name="Lipzen A."/>
            <person name="Andreopoulos W."/>
            <person name="Pangilinan J."/>
            <person name="Riley R."/>
            <person name="Hundley H."/>
            <person name="Na H."/>
            <person name="Barry K."/>
            <person name="Grigoriev I.V."/>
            <person name="Stajich J.E."/>
            <person name="Kennedy P.G."/>
        </authorList>
    </citation>
    <scope>NUCLEOTIDE SEQUENCE</scope>
    <source>
        <strain evidence="6">DOB743</strain>
    </source>
</reference>
<evidence type="ECO:0000256" key="5">
    <source>
        <dbReference type="ARBA" id="ARBA00023239"/>
    </source>
</evidence>
<dbReference type="GO" id="GO:0006096">
    <property type="term" value="P:glycolytic process"/>
    <property type="evidence" value="ECO:0007669"/>
    <property type="project" value="UniProtKB-KW"/>
</dbReference>
<evidence type="ECO:0000256" key="2">
    <source>
        <dbReference type="ARBA" id="ARBA00010387"/>
    </source>
</evidence>
<evidence type="ECO:0000256" key="3">
    <source>
        <dbReference type="ARBA" id="ARBA00013068"/>
    </source>
</evidence>
<protein>
    <recommendedName>
        <fullName evidence="3">fructose-bisphosphate aldolase</fullName>
        <ecNumber evidence="3">4.1.2.13</ecNumber>
    </recommendedName>
</protein>
<keyword evidence="4" id="KW-0324">Glycolysis</keyword>
<dbReference type="GO" id="GO:0004332">
    <property type="term" value="F:fructose-bisphosphate aldolase activity"/>
    <property type="evidence" value="ECO:0007669"/>
    <property type="project" value="UniProtKB-EC"/>
</dbReference>
<comment type="pathway">
    <text evidence="1">Carbohydrate degradation; glycolysis; D-glyceraldehyde 3-phosphate and glycerone phosphate from D-glucose: step 4/4.</text>
</comment>
<comment type="caution">
    <text evidence="6">The sequence shown here is derived from an EMBL/GenBank/DDBJ whole genome shotgun (WGS) entry which is preliminary data.</text>
</comment>
<name>A0A9P6ZM20_9AGAM</name>
<dbReference type="OrthoDB" id="36455at2759"/>
<comment type="similarity">
    <text evidence="2">Belongs to the class I fructose-bisphosphate aldolase family.</text>
</comment>
<dbReference type="EMBL" id="JABBWD010000062">
    <property type="protein sequence ID" value="KAG1770886.1"/>
    <property type="molecule type" value="Genomic_DNA"/>
</dbReference>
<sequence>MVISQPWQRENSLAIYFGSGPGLSNRGIIPGIHADTDAEPTTQGLDAAAAAGARFSKWRAPNLCNSLSLPAQADLEVQAEAFLATSRRTLVHVRIINMFYARCAAYGVLLDAFLSATWLKHSSHSTTSAEEIGLATATTLTRSVPIAVTGDVYLSGGLSGPDAVKFLNAVDVVANKIPANSPLSRLPHLAFSSGRGLQGVAVQE</sequence>
<dbReference type="InterPro" id="IPR013785">
    <property type="entry name" value="Aldolase_TIM"/>
</dbReference>